<organism evidence="6 7">
    <name type="scientific">Helicobacter macacae MIT 99-5501</name>
    <dbReference type="NCBI Taxonomy" id="1357400"/>
    <lineage>
        <taxon>Bacteria</taxon>
        <taxon>Pseudomonadati</taxon>
        <taxon>Campylobacterota</taxon>
        <taxon>Epsilonproteobacteria</taxon>
        <taxon>Campylobacterales</taxon>
        <taxon>Helicobacteraceae</taxon>
        <taxon>Helicobacter</taxon>
    </lineage>
</organism>
<feature type="region of interest" description="Disordered" evidence="3">
    <location>
        <begin position="24"/>
        <end position="46"/>
    </location>
</feature>
<keyword evidence="4" id="KW-0732">Signal</keyword>
<evidence type="ECO:0000313" key="7">
    <source>
        <dbReference type="Proteomes" id="UP000018731"/>
    </source>
</evidence>
<dbReference type="OrthoDB" id="9766643at2"/>
<keyword evidence="2" id="KW-0998">Cell outer membrane</keyword>
<proteinExistence type="inferred from homology"/>
<keyword evidence="2" id="KW-1134">Transmembrane beta strand</keyword>
<dbReference type="RefSeq" id="WP_023928170.1">
    <property type="nucleotide sequence ID" value="NZ_KI669454.1"/>
</dbReference>
<dbReference type="AlphaFoldDB" id="V8C884"/>
<dbReference type="InterPro" id="IPR039426">
    <property type="entry name" value="TonB-dep_rcpt-like"/>
</dbReference>
<keyword evidence="1" id="KW-0798">TonB box</keyword>
<dbReference type="Proteomes" id="UP000018731">
    <property type="component" value="Unassembled WGS sequence"/>
</dbReference>
<comment type="similarity">
    <text evidence="2">Belongs to the TonB-dependent receptor family.</text>
</comment>
<dbReference type="SUPFAM" id="SSF56935">
    <property type="entry name" value="Porins"/>
    <property type="match status" value="1"/>
</dbReference>
<feature type="domain" description="TonB-dependent receptor plug" evidence="5">
    <location>
        <begin position="76"/>
        <end position="198"/>
    </location>
</feature>
<keyword evidence="7" id="KW-1185">Reference proteome</keyword>
<dbReference type="Gene3D" id="2.170.130.10">
    <property type="entry name" value="TonB-dependent receptor, plug domain"/>
    <property type="match status" value="1"/>
</dbReference>
<evidence type="ECO:0000256" key="4">
    <source>
        <dbReference type="SAM" id="SignalP"/>
    </source>
</evidence>
<dbReference type="PROSITE" id="PS52016">
    <property type="entry name" value="TONB_DEPENDENT_REC_3"/>
    <property type="match status" value="1"/>
</dbReference>
<sequence>MSSIFRNLLIALCLLHYLLSAQSPPTQSQTSVPNNQENDSQTKEQAKHLEQELQAKDLGKIVATGTSDIDTSQIRKYQSSSGKISAQTLESSPSGNGDIGSILRILPNVQFDNAQNRSTTPGEIDPARISISGGLHYQNSFLLDGVGMNNNLDPAGTGDWQGQAPGRSQGLAIDTSLLESITVLDSNVGAEYGGFSGGVVQANTQRPKKKFGGNISYQFTQGSANPKSISMTRYHLYETSDISAFLNSYSDSNQPNFTKHIIRANIESKFNDRFGIISSFSSTLSYIPLRRSDDSYASSSGNSQATPIDPKDSSTAKQNQKREIYNYFIKAYYDPSERVRLEFSYTYAPQYDYRFIVGTVKDFYSFDSGGHNVALKTSWENHLGSLTYTLGYQFLKNSTDTNFGATKYWQASDSKAWSNWATWVRSGGYAPSESTQHTLSNKLIQDFIPFSIGFSKHSFSLGAEIGYSYVDFSFSKHYDSAVKTATFMTAAQKQACLKSDLNGQWCDVAKAYDTRGFESYAASLQGLGAGNANTADFELESFNGKNMLVWKNGQYFNQITRFENAKPIKLNNGTFALFLQDDIAIPLSKLGELNVRLGARLDFDTYMQRANPAPRLVLNYQAPWNQTQKGRTYPTQITAGVNRYYASNLYAYWLKDGINTLRTDIYRDSPDKSWESILASGKKCAPRTRVDKPYIDPLTGTQKIQYYEYDTNCISTMANSTRFQKIKTPYADELSIGLAQGIKSWNLSVKYIYREGKDEVRQIRSDYAKLPPIEGYAGTYYVYTNEGKSYTNVVTLLIENARPLHTYGVAHYFMFGFDWTNVVRNYQDYTSSASTSELEDRIILWHGELIHQSQRRATNFLRPYTFRLNTTHIFYIAKTKWIWNNFFRFRSKYDADALIARAGGKPSNNGVASNQYNPNYSDYDQYGKVPIKAAFTWDMRISAEFSIYKSHTLYMNVDIYNVLDSQIPTIATTNYTGNSFSPTLAYEVGRQFWVQVGYKF</sequence>
<dbReference type="Pfam" id="PF07715">
    <property type="entry name" value="Plug"/>
    <property type="match status" value="1"/>
</dbReference>
<dbReference type="STRING" id="1357400.HMPREF2086_01429"/>
<dbReference type="HOGENOM" id="CLU_012991_0_0_7"/>
<evidence type="ECO:0000256" key="2">
    <source>
        <dbReference type="PROSITE-ProRule" id="PRU01360"/>
    </source>
</evidence>
<protein>
    <recommendedName>
        <fullName evidence="5">TonB-dependent receptor plug domain-containing protein</fullName>
    </recommendedName>
</protein>
<dbReference type="eggNOG" id="COG1629">
    <property type="taxonomic scope" value="Bacteria"/>
</dbReference>
<feature type="signal peptide" evidence="4">
    <location>
        <begin position="1"/>
        <end position="23"/>
    </location>
</feature>
<keyword evidence="2" id="KW-0813">Transport</keyword>
<evidence type="ECO:0000259" key="5">
    <source>
        <dbReference type="Pfam" id="PF07715"/>
    </source>
</evidence>
<evidence type="ECO:0000256" key="1">
    <source>
        <dbReference type="ARBA" id="ARBA00023077"/>
    </source>
</evidence>
<dbReference type="InterPro" id="IPR010917">
    <property type="entry name" value="TonB_rcpt_CS"/>
</dbReference>
<dbReference type="InterPro" id="IPR012910">
    <property type="entry name" value="Plug_dom"/>
</dbReference>
<dbReference type="EMBL" id="AZJI01000005">
    <property type="protein sequence ID" value="ETD23623.1"/>
    <property type="molecule type" value="Genomic_DNA"/>
</dbReference>
<dbReference type="InterPro" id="IPR037066">
    <property type="entry name" value="Plug_dom_sf"/>
</dbReference>
<feature type="compositionally biased region" description="Basic and acidic residues" evidence="3">
    <location>
        <begin position="309"/>
        <end position="318"/>
    </location>
</feature>
<reference evidence="6 7" key="1">
    <citation type="journal article" date="2014" name="Genome Announc.">
        <title>Draft genome sequences of six enterohepatic helicobacter species isolated from humans and one from rhesus macaques.</title>
        <authorList>
            <person name="Shen Z."/>
            <person name="Sheh A."/>
            <person name="Young S.K."/>
            <person name="Abouelliel A."/>
            <person name="Ward D.V."/>
            <person name="Earl A.M."/>
            <person name="Fox J.G."/>
        </authorList>
    </citation>
    <scope>NUCLEOTIDE SEQUENCE [LARGE SCALE GENOMIC DNA]</scope>
    <source>
        <strain evidence="6 7">MIT 99-5501</strain>
    </source>
</reference>
<feature type="region of interest" description="Disordered" evidence="3">
    <location>
        <begin position="297"/>
        <end position="318"/>
    </location>
</feature>
<dbReference type="GO" id="GO:0009279">
    <property type="term" value="C:cell outer membrane"/>
    <property type="evidence" value="ECO:0007669"/>
    <property type="project" value="UniProtKB-SubCell"/>
</dbReference>
<evidence type="ECO:0000313" key="6">
    <source>
        <dbReference type="EMBL" id="ETD23623.1"/>
    </source>
</evidence>
<accession>V8C884</accession>
<dbReference type="PATRIC" id="fig|1357400.3.peg.1919"/>
<feature type="chain" id="PRO_5004767300" description="TonB-dependent receptor plug domain-containing protein" evidence="4">
    <location>
        <begin position="24"/>
        <end position="1000"/>
    </location>
</feature>
<comment type="caution">
    <text evidence="6">The sequence shown here is derived from an EMBL/GenBank/DDBJ whole genome shotgun (WGS) entry which is preliminary data.</text>
</comment>
<comment type="subcellular location">
    <subcellularLocation>
        <location evidence="2">Cell outer membrane</location>
        <topology evidence="2">Multi-pass membrane protein</topology>
    </subcellularLocation>
</comment>
<keyword evidence="2" id="KW-0812">Transmembrane</keyword>
<name>V8C884_9HELI</name>
<evidence type="ECO:0000256" key="3">
    <source>
        <dbReference type="SAM" id="MobiDB-lite"/>
    </source>
</evidence>
<gene>
    <name evidence="6" type="ORF">HMPREF2086_01429</name>
</gene>
<keyword evidence="2" id="KW-0472">Membrane</keyword>
<dbReference type="PROSITE" id="PS01156">
    <property type="entry name" value="TONB_DEPENDENT_REC_2"/>
    <property type="match status" value="1"/>
</dbReference>